<sequence length="247" mass="28509">MRTFFVTHLHPKCLKGFYTLFLSLLVINVHHAIAQTSFPAPVILSSAKAAALITDNVRQEFKMSYPIYRVYQYADQSGQYYCVLTESRNTVTEHDTINQRIKAVNLKMVDGKFTKTWELNDNFTPEVNEESSIWFWTKYVEFLDYDHDGLVDPIIIYGTRGSNGYDDGRAKILIYYRGQKVAIRHQNGVLDDERSTQVDAAFYNLPASIQAAVRQKMEQMVKNQHAIFPNGWQTAMRNKKTAFDEAQ</sequence>
<protein>
    <submittedName>
        <fullName evidence="1">Uncharacterized protein</fullName>
    </submittedName>
</protein>
<accession>A0A5B2VGY3</accession>
<organism evidence="1 2">
    <name type="scientific">Chitinophaga agrisoli</name>
    <dbReference type="NCBI Taxonomy" id="2607653"/>
    <lineage>
        <taxon>Bacteria</taxon>
        <taxon>Pseudomonadati</taxon>
        <taxon>Bacteroidota</taxon>
        <taxon>Chitinophagia</taxon>
        <taxon>Chitinophagales</taxon>
        <taxon>Chitinophagaceae</taxon>
        <taxon>Chitinophaga</taxon>
    </lineage>
</organism>
<reference evidence="1 2" key="1">
    <citation type="submission" date="2019-09" db="EMBL/GenBank/DDBJ databases">
        <title>Chitinophaga ginsengihumi sp. nov., isolated from soil of ginseng rhizosphere.</title>
        <authorList>
            <person name="Lee J."/>
        </authorList>
    </citation>
    <scope>NUCLEOTIDE SEQUENCE [LARGE SCALE GENOMIC DNA]</scope>
    <source>
        <strain evidence="1 2">BN140078</strain>
    </source>
</reference>
<evidence type="ECO:0000313" key="2">
    <source>
        <dbReference type="Proteomes" id="UP000324611"/>
    </source>
</evidence>
<reference evidence="1 2" key="2">
    <citation type="submission" date="2019-09" db="EMBL/GenBank/DDBJ databases">
        <authorList>
            <person name="Jin C."/>
        </authorList>
    </citation>
    <scope>NUCLEOTIDE SEQUENCE [LARGE SCALE GENOMIC DNA]</scope>
    <source>
        <strain evidence="1 2">BN140078</strain>
    </source>
</reference>
<gene>
    <name evidence="1" type="ORF">F0L74_21705</name>
</gene>
<dbReference type="InterPro" id="IPR058148">
    <property type="entry name" value="M949_RS01915-like_dom"/>
</dbReference>
<dbReference type="RefSeq" id="WP_149840012.1">
    <property type="nucleotide sequence ID" value="NZ_VUOC01000004.1"/>
</dbReference>
<dbReference type="AlphaFoldDB" id="A0A5B2VGY3"/>
<evidence type="ECO:0000313" key="1">
    <source>
        <dbReference type="EMBL" id="KAA2238833.1"/>
    </source>
</evidence>
<dbReference type="EMBL" id="VUOC01000004">
    <property type="protein sequence ID" value="KAA2238833.1"/>
    <property type="molecule type" value="Genomic_DNA"/>
</dbReference>
<name>A0A5B2VGY3_9BACT</name>
<comment type="caution">
    <text evidence="1">The sequence shown here is derived from an EMBL/GenBank/DDBJ whole genome shotgun (WGS) entry which is preliminary data.</text>
</comment>
<proteinExistence type="predicted"/>
<dbReference type="Proteomes" id="UP000324611">
    <property type="component" value="Unassembled WGS sequence"/>
</dbReference>
<dbReference type="NCBIfam" id="NF046077">
    <property type="entry name" value="LPS_M949_RS01915"/>
    <property type="match status" value="1"/>
</dbReference>
<keyword evidence="2" id="KW-1185">Reference proteome</keyword>